<dbReference type="AlphaFoldDB" id="A0A0V1B6A8"/>
<evidence type="ECO:0000313" key="2">
    <source>
        <dbReference type="Proteomes" id="UP000054776"/>
    </source>
</evidence>
<comment type="caution">
    <text evidence="1">The sequence shown here is derived from an EMBL/GenBank/DDBJ whole genome shotgun (WGS) entry which is preliminary data.</text>
</comment>
<dbReference type="InParanoid" id="A0A0V1B6A8"/>
<reference evidence="1 2" key="1">
    <citation type="submission" date="2015-01" db="EMBL/GenBank/DDBJ databases">
        <title>Evolution of Trichinella species and genotypes.</title>
        <authorList>
            <person name="Korhonen P.K."/>
            <person name="Edoardo P."/>
            <person name="Giuseppe L.R."/>
            <person name="Gasser R.B."/>
        </authorList>
    </citation>
    <scope>NUCLEOTIDE SEQUENCE [LARGE SCALE GENOMIC DNA]</scope>
    <source>
        <strain evidence="1">ISS3</strain>
    </source>
</reference>
<evidence type="ECO:0000313" key="1">
    <source>
        <dbReference type="EMBL" id="KRY32552.1"/>
    </source>
</evidence>
<protein>
    <submittedName>
        <fullName evidence="1">Uncharacterized protein</fullName>
    </submittedName>
</protein>
<dbReference type="EMBL" id="JYDH01000096">
    <property type="protein sequence ID" value="KRY32552.1"/>
    <property type="molecule type" value="Genomic_DNA"/>
</dbReference>
<dbReference type="Proteomes" id="UP000054776">
    <property type="component" value="Unassembled WGS sequence"/>
</dbReference>
<dbReference type="OrthoDB" id="10584608at2759"/>
<proteinExistence type="predicted"/>
<keyword evidence="2" id="KW-1185">Reference proteome</keyword>
<gene>
    <name evidence="1" type="ORF">T01_12216</name>
</gene>
<name>A0A0V1B6A8_TRISP</name>
<organism evidence="1 2">
    <name type="scientific">Trichinella spiralis</name>
    <name type="common">Trichina worm</name>
    <dbReference type="NCBI Taxonomy" id="6334"/>
    <lineage>
        <taxon>Eukaryota</taxon>
        <taxon>Metazoa</taxon>
        <taxon>Ecdysozoa</taxon>
        <taxon>Nematoda</taxon>
        <taxon>Enoplea</taxon>
        <taxon>Dorylaimia</taxon>
        <taxon>Trichinellida</taxon>
        <taxon>Trichinellidae</taxon>
        <taxon>Trichinella</taxon>
    </lineage>
</organism>
<sequence>MVDVFLSKERKRYMPIRLSCYEIRPTANSFVPSIKPPPEAFKGCGTEGVIVPSGTKACAGSDWPMLVALPASFPFLSSGSILLSRGHCTVQALLLAHSSWRHGIRLRVPAFSCLRPLTSTSVSAGIVIFSSTVGTSELTIRLVSHGSFQHGFGFSGIQHPVESYHSFSTSQGAQGEVEDASMPADEASRRKNVTAEQESICISSGLFSTVPVITKSHTAGISGLNIYISGRYHKPLVGAHLGSGYACMRRISCFNQIGPLRLCPAMRRIVRSAHVPAASLSPATAAALPQLRSRLTVGRPSIWCAYAGSTHIVQGTSRVDAYPDALSTRCFCLLGFLSFDVGDFEIRQPTSHQLFEYCLLPYISNKLVTDDCIILDGNEPR</sequence>
<accession>A0A0V1B6A8</accession>